<dbReference type="CDD" id="cd22927">
    <property type="entry name" value="HFD_SPT7"/>
    <property type="match status" value="1"/>
</dbReference>
<feature type="compositionally biased region" description="Basic and acidic residues" evidence="9">
    <location>
        <begin position="54"/>
        <end position="63"/>
    </location>
</feature>
<feature type="region of interest" description="Disordered" evidence="9">
    <location>
        <begin position="411"/>
        <end position="549"/>
    </location>
</feature>
<evidence type="ECO:0000313" key="11">
    <source>
        <dbReference type="EMBL" id="QDS71348.1"/>
    </source>
</evidence>
<feature type="region of interest" description="Disordered" evidence="9">
    <location>
        <begin position="615"/>
        <end position="638"/>
    </location>
</feature>
<dbReference type="GO" id="GO:0006325">
    <property type="term" value="P:chromatin organization"/>
    <property type="evidence" value="ECO:0007669"/>
    <property type="project" value="UniProtKB-ARBA"/>
</dbReference>
<dbReference type="InterPro" id="IPR018359">
    <property type="entry name" value="Bromodomain_CS"/>
</dbReference>
<dbReference type="AlphaFoldDB" id="A0A517L6U6"/>
<organism evidence="11 12">
    <name type="scientific">Venturia effusa</name>
    <dbReference type="NCBI Taxonomy" id="50376"/>
    <lineage>
        <taxon>Eukaryota</taxon>
        <taxon>Fungi</taxon>
        <taxon>Dikarya</taxon>
        <taxon>Ascomycota</taxon>
        <taxon>Pezizomycotina</taxon>
        <taxon>Dothideomycetes</taxon>
        <taxon>Pleosporomycetidae</taxon>
        <taxon>Venturiales</taxon>
        <taxon>Venturiaceae</taxon>
        <taxon>Venturia</taxon>
    </lineage>
</organism>
<evidence type="ECO:0000256" key="3">
    <source>
        <dbReference type="ARBA" id="ARBA00023015"/>
    </source>
</evidence>
<keyword evidence="4 8" id="KW-0103">Bromodomain</keyword>
<feature type="compositionally biased region" description="Basic residues" evidence="9">
    <location>
        <begin position="441"/>
        <end position="452"/>
    </location>
</feature>
<dbReference type="PROSITE" id="PS00633">
    <property type="entry name" value="BROMODOMAIN_1"/>
    <property type="match status" value="1"/>
</dbReference>
<keyword evidence="6" id="KW-0539">Nucleus</keyword>
<feature type="compositionally biased region" description="Polar residues" evidence="9">
    <location>
        <begin position="12"/>
        <end position="45"/>
    </location>
</feature>
<keyword evidence="12" id="KW-1185">Reference proteome</keyword>
<keyword evidence="3" id="KW-0805">Transcription regulation</keyword>
<dbReference type="Pfam" id="PF07524">
    <property type="entry name" value="Bromo_TP"/>
    <property type="match status" value="1"/>
</dbReference>
<dbReference type="GO" id="GO:0046982">
    <property type="term" value="F:protein heterodimerization activity"/>
    <property type="evidence" value="ECO:0007669"/>
    <property type="project" value="InterPro"/>
</dbReference>
<feature type="compositionally biased region" description="Acidic residues" evidence="9">
    <location>
        <begin position="117"/>
        <end position="133"/>
    </location>
</feature>
<dbReference type="PRINTS" id="PR00503">
    <property type="entry name" value="BROMODOMAIN"/>
</dbReference>
<dbReference type="Pfam" id="PF00439">
    <property type="entry name" value="Bromodomain"/>
    <property type="match status" value="1"/>
</dbReference>
<evidence type="ECO:0000256" key="5">
    <source>
        <dbReference type="ARBA" id="ARBA00023163"/>
    </source>
</evidence>
<dbReference type="PANTHER" id="PTHR47343:SF1">
    <property type="entry name" value="TRANSCRIPTIONAL ACTIVATOR SPT7"/>
    <property type="match status" value="1"/>
</dbReference>
<gene>
    <name evidence="11" type="ORF">FKW77_002322</name>
</gene>
<dbReference type="GO" id="GO:0000124">
    <property type="term" value="C:SAGA complex"/>
    <property type="evidence" value="ECO:0007669"/>
    <property type="project" value="InterPro"/>
</dbReference>
<feature type="compositionally biased region" description="Basic and acidic residues" evidence="9">
    <location>
        <begin position="411"/>
        <end position="420"/>
    </location>
</feature>
<feature type="compositionally biased region" description="Polar residues" evidence="9">
    <location>
        <begin position="230"/>
        <end position="239"/>
    </location>
</feature>
<dbReference type="Gene3D" id="1.10.20.10">
    <property type="entry name" value="Histone, subunit A"/>
    <property type="match status" value="1"/>
</dbReference>
<evidence type="ECO:0000256" key="1">
    <source>
        <dbReference type="ARBA" id="ARBA00004123"/>
    </source>
</evidence>
<dbReference type="Proteomes" id="UP000316270">
    <property type="component" value="Chromosome 6"/>
</dbReference>
<dbReference type="SMART" id="SM00297">
    <property type="entry name" value="BROMO"/>
    <property type="match status" value="1"/>
</dbReference>
<dbReference type="STRING" id="50376.A0A517L6U6"/>
<dbReference type="InterPro" id="IPR001487">
    <property type="entry name" value="Bromodomain"/>
</dbReference>
<dbReference type="PANTHER" id="PTHR47343">
    <property type="entry name" value="TRANSCRIPTIONAL ACTIVATOR SPT7"/>
    <property type="match status" value="1"/>
</dbReference>
<dbReference type="InterPro" id="IPR006565">
    <property type="entry name" value="BTP"/>
</dbReference>
<dbReference type="GO" id="GO:0005634">
    <property type="term" value="C:nucleus"/>
    <property type="evidence" value="ECO:0007669"/>
    <property type="project" value="UniProtKB-SubCell"/>
</dbReference>
<sequence>MNGHAAFATPIPKSSRNTPNASSRLSSNAHNSQRSQRDPNMSEAQDGSVIAADQDPRSLDFRQRYLQSEARLDALFRNQNASSDPQDSQLAQSQSNHPQDNSNKPSAPPKKPARAIDEDDYGDDDDEDEEEPETAPPLSLKSASTLVNGIGKPTLERTPSTDQAKNSEDVRKQAEEDKEAAEDAAKRRFHSYFYTLENDRIAMIEQQKLDELDRQVEAETSGPPGAPSNIAVTASAPQQGSLSSANLGASSLMLKNLLSVIDKKRHLVHANDAQLRRLISESRKNRSKWASEDKINQEDLYEAAEKVLHELKAMTEHSAPFLQRVSKREAPDYYNTIKNPMDIGTMMKKLKSFSYKSKKEFVDDLHLIWNNCLRYNSDPQHVLRKKALIMQKQTDKLVVLIPDLVVRDRAEVEAEERRNASLDAELDGEDSDDEEPIMASRGRKAPSKKSKKGNTTTRKAPPSINEGTPGADTKPQLQSLGSSSNLRNNFLRADSDIPMENGCTPPPGNLTPLRLNGMGPDADSQADPSEGDGTAMGELAVEPSEDPEADDYEYRLWKQVTKKARATIAAERARLFHNDRLNPEEPALLRSKAGMRRWMRQQKKLESQEEVAADISTAEAGKQDVPGESLAEGMEGEDDTLLPDYYDPLSAIPEVERQLRWEEDGEGNVVVHGEEMLRMIPKGQFLSPESALTKKIEANMRQMQETRKICTKIGVVKQMQLQAQMYQNQFQKYDPAPFQELDIEPAVVSDDGPLMAPGLCRATLQRSIGKLFFHAGFEEFQPSAMEAMTDIASMFFTNLAQTAAMYTETSKLRQAESHTSGEPGYQSRFKIEETMLHALDENGLDVEGLDLYVKDDMERQSTKLAVMHERMKAHLAELLRPALDPNAVGADGAGAFNDGSEQFLGGDFAEDIGEDFFGFKELGLDQEFGLASLSVPLHLLQSRMHNAYQAQNINVVTTTGNIMEYPPSFEPVTMESIKHEIGIIQPHFLMKLQHNNEKPLVEDDELPIKQRFPKPRLPPTGKITSPRKRPIREQQQMAKKKRKLEEGKEEVTVNGVVQQPFAKPTGKLKLDMPPPQETMPEPEKDEDAPGMMSPESM</sequence>
<dbReference type="FunFam" id="1.10.20.10:FF:000072">
    <property type="entry name" value="Transcriptional activator spt7"/>
    <property type="match status" value="1"/>
</dbReference>
<feature type="compositionally biased region" description="Polar residues" evidence="9">
    <location>
        <begin position="77"/>
        <end position="100"/>
    </location>
</feature>
<evidence type="ECO:0000256" key="8">
    <source>
        <dbReference type="PROSITE-ProRule" id="PRU00035"/>
    </source>
</evidence>
<feature type="region of interest" description="Disordered" evidence="9">
    <location>
        <begin position="1"/>
        <end position="184"/>
    </location>
</feature>
<dbReference type="GO" id="GO:0006357">
    <property type="term" value="P:regulation of transcription by RNA polymerase II"/>
    <property type="evidence" value="ECO:0007669"/>
    <property type="project" value="UniProtKB-ARBA"/>
</dbReference>
<feature type="region of interest" description="Disordered" evidence="9">
    <location>
        <begin position="214"/>
        <end position="242"/>
    </location>
</feature>
<evidence type="ECO:0000256" key="4">
    <source>
        <dbReference type="ARBA" id="ARBA00023117"/>
    </source>
</evidence>
<feature type="compositionally biased region" description="Basic and acidic residues" evidence="9">
    <location>
        <begin position="165"/>
        <end position="184"/>
    </location>
</feature>
<dbReference type="OrthoDB" id="21449at2759"/>
<dbReference type="Gene3D" id="1.20.920.10">
    <property type="entry name" value="Bromodomain-like"/>
    <property type="match status" value="1"/>
</dbReference>
<evidence type="ECO:0000259" key="10">
    <source>
        <dbReference type="PROSITE" id="PS50014"/>
    </source>
</evidence>
<protein>
    <recommendedName>
        <fullName evidence="7">SAGA complex subunit Spt7</fullName>
    </recommendedName>
</protein>
<feature type="compositionally biased region" description="Polar residues" evidence="9">
    <location>
        <begin position="475"/>
        <end position="488"/>
    </location>
</feature>
<keyword evidence="5" id="KW-0804">Transcription</keyword>
<feature type="region of interest" description="Disordered" evidence="9">
    <location>
        <begin position="1010"/>
        <end position="1097"/>
    </location>
</feature>
<accession>A0A517L6U6</accession>
<reference evidence="11 12" key="1">
    <citation type="submission" date="2019-07" db="EMBL/GenBank/DDBJ databases">
        <title>Finished genome of Venturia effusa.</title>
        <authorList>
            <person name="Young C.A."/>
            <person name="Cox M.P."/>
            <person name="Ganley A.R.D."/>
            <person name="David W.J."/>
        </authorList>
    </citation>
    <scope>NUCLEOTIDE SEQUENCE [LARGE SCALE GENOMIC DNA]</scope>
    <source>
        <strain evidence="12">albino</strain>
    </source>
</reference>
<name>A0A517L6U6_9PEZI</name>
<evidence type="ECO:0000256" key="2">
    <source>
        <dbReference type="ARBA" id="ARBA00022553"/>
    </source>
</evidence>
<evidence type="ECO:0000256" key="6">
    <source>
        <dbReference type="ARBA" id="ARBA00023242"/>
    </source>
</evidence>
<dbReference type="EMBL" id="CP042190">
    <property type="protein sequence ID" value="QDS71348.1"/>
    <property type="molecule type" value="Genomic_DNA"/>
</dbReference>
<evidence type="ECO:0000256" key="7">
    <source>
        <dbReference type="ARBA" id="ARBA00093633"/>
    </source>
</evidence>
<dbReference type="GO" id="GO:0046695">
    <property type="term" value="C:SLIK (SAGA-like) complex"/>
    <property type="evidence" value="ECO:0007669"/>
    <property type="project" value="InterPro"/>
</dbReference>
<comment type="subcellular location">
    <subcellularLocation>
        <location evidence="1">Nucleus</location>
    </subcellularLocation>
</comment>
<dbReference type="GO" id="GO:0005198">
    <property type="term" value="F:structural molecule activity"/>
    <property type="evidence" value="ECO:0007669"/>
    <property type="project" value="TreeGrafter"/>
</dbReference>
<feature type="compositionally biased region" description="Acidic residues" evidence="9">
    <location>
        <begin position="424"/>
        <end position="436"/>
    </location>
</feature>
<evidence type="ECO:0000256" key="9">
    <source>
        <dbReference type="SAM" id="MobiDB-lite"/>
    </source>
</evidence>
<evidence type="ECO:0000313" key="12">
    <source>
        <dbReference type="Proteomes" id="UP000316270"/>
    </source>
</evidence>
<dbReference type="InterPro" id="IPR009072">
    <property type="entry name" value="Histone-fold"/>
</dbReference>
<dbReference type="FunFam" id="1.20.920.10:FF:000032">
    <property type="entry name" value="Transcriptional activator spt7"/>
    <property type="match status" value="1"/>
</dbReference>
<keyword evidence="2" id="KW-0597">Phosphoprotein</keyword>
<dbReference type="SUPFAM" id="SSF47370">
    <property type="entry name" value="Bromodomain"/>
    <property type="match status" value="1"/>
</dbReference>
<proteinExistence type="predicted"/>
<feature type="domain" description="Bromo" evidence="10">
    <location>
        <begin position="313"/>
        <end position="383"/>
    </location>
</feature>
<dbReference type="InterPro" id="IPR037782">
    <property type="entry name" value="Spt7"/>
</dbReference>
<dbReference type="PROSITE" id="PS50014">
    <property type="entry name" value="BROMODOMAIN_2"/>
    <property type="match status" value="1"/>
</dbReference>
<dbReference type="InterPro" id="IPR036427">
    <property type="entry name" value="Bromodomain-like_sf"/>
</dbReference>